<name>A0A2B8BJJ6_9PROT</name>
<keyword evidence="3 7" id="KW-0418">Kinase</keyword>
<evidence type="ECO:0000313" key="10">
    <source>
        <dbReference type="EMBL" id="PGH57387.1"/>
    </source>
</evidence>
<accession>A0A2B8BJJ6</accession>
<dbReference type="PANTHER" id="PTHR43435">
    <property type="entry name" value="RIBULOKINASE"/>
    <property type="match status" value="1"/>
</dbReference>
<dbReference type="PANTHER" id="PTHR43435:SF4">
    <property type="entry name" value="FGGY CARBOHYDRATE KINASE DOMAIN-CONTAINING PROTEIN"/>
    <property type="match status" value="1"/>
</dbReference>
<dbReference type="GO" id="GO:0005737">
    <property type="term" value="C:cytoplasm"/>
    <property type="evidence" value="ECO:0007669"/>
    <property type="project" value="TreeGrafter"/>
</dbReference>
<protein>
    <submittedName>
        <fullName evidence="10">Carbohydrate kinase</fullName>
    </submittedName>
</protein>
<dbReference type="CDD" id="cd07781">
    <property type="entry name" value="ASKHA_NBD_FGGY_L-RBK"/>
    <property type="match status" value="1"/>
</dbReference>
<evidence type="ECO:0000259" key="8">
    <source>
        <dbReference type="Pfam" id="PF00370"/>
    </source>
</evidence>
<keyword evidence="2" id="KW-0547">Nucleotide-binding</keyword>
<dbReference type="AlphaFoldDB" id="A0A2B8BJJ6"/>
<dbReference type="InterPro" id="IPR000577">
    <property type="entry name" value="Carb_kinase_FGGY"/>
</dbReference>
<dbReference type="EMBL" id="PDKW01000040">
    <property type="protein sequence ID" value="PGH57387.1"/>
    <property type="molecule type" value="Genomic_DNA"/>
</dbReference>
<keyword evidence="6" id="KW-0119">Carbohydrate metabolism</keyword>
<sequence>MAYYLTADGGTESLRARIYDLSGRCLGQKAVAYDTQFGPGARAEQDPEDWWRALADATHGAVADAGIDAAEIEAMCFATTCCTVVALDADGRALRPALLWMDVRAHAEAEAVLATGDPALKINGAGRGPVSAEWMIPKALWLKRNEPAVFAAAHTICEYQDFLTLRLTGERVASLDNAGLRWHYSSRDGGWARGILKALDLEELEGKWPARVLAPGAVVGTLRPEAAAALGLRPSVRLVQGGADALIGMIGLGVAQPGQLALITGSSHLQFGVTEAPLHAPGVWGSYPDIVYPGRWIVEGGQTSTGSIVNWLRRFSGGTLDLAALNAKAAALEPGSDGLLVLDHFQGNRTPYTDPLSRGAIVGLTLAHEPHHVFRAIVEGIGFGTRAILDAFKAGGYSSTEITVGGGATASQLWMQIHADTAGLPVRIPASADAPSTGSAVLAAHGAGRFASIDEGIAAMVRPGTSIEPRPRESALYQEIYQRYLALYPALKGVLNGPVPTPAATPVATPVREPAP</sequence>
<dbReference type="Gene3D" id="3.30.420.40">
    <property type="match status" value="2"/>
</dbReference>
<evidence type="ECO:0000313" key="11">
    <source>
        <dbReference type="Proteomes" id="UP000225379"/>
    </source>
</evidence>
<evidence type="ECO:0000256" key="6">
    <source>
        <dbReference type="ARBA" id="ARBA00023277"/>
    </source>
</evidence>
<keyword evidence="4" id="KW-0067">ATP-binding</keyword>
<dbReference type="PROSITE" id="PS00445">
    <property type="entry name" value="FGGY_KINASES_2"/>
    <property type="match status" value="1"/>
</dbReference>
<evidence type="ECO:0000256" key="5">
    <source>
        <dbReference type="ARBA" id="ARBA00022935"/>
    </source>
</evidence>
<dbReference type="Proteomes" id="UP000225379">
    <property type="component" value="Unassembled WGS sequence"/>
</dbReference>
<comment type="caution">
    <text evidence="10">The sequence shown here is derived from an EMBL/GenBank/DDBJ whole genome shotgun (WGS) entry which is preliminary data.</text>
</comment>
<proteinExistence type="inferred from homology"/>
<gene>
    <name evidence="10" type="ORF">CRT60_13220</name>
</gene>
<evidence type="ECO:0000256" key="3">
    <source>
        <dbReference type="ARBA" id="ARBA00022777"/>
    </source>
</evidence>
<feature type="domain" description="Carbohydrate kinase FGGY C-terminal" evidence="9">
    <location>
        <begin position="261"/>
        <end position="446"/>
    </location>
</feature>
<keyword evidence="1 7" id="KW-0808">Transferase</keyword>
<reference evidence="11" key="1">
    <citation type="submission" date="2017-10" db="EMBL/GenBank/DDBJ databases">
        <authorList>
            <person name="Kravchenko I.K."/>
            <person name="Grouzdev D.S."/>
        </authorList>
    </citation>
    <scope>NUCLEOTIDE SEQUENCE [LARGE SCALE GENOMIC DNA]</scope>
    <source>
        <strain evidence="11">B2</strain>
    </source>
</reference>
<dbReference type="GO" id="GO:0005524">
    <property type="term" value="F:ATP binding"/>
    <property type="evidence" value="ECO:0007669"/>
    <property type="project" value="UniProtKB-KW"/>
</dbReference>
<keyword evidence="5" id="KW-0054">Arabinose catabolism</keyword>
<dbReference type="OrthoDB" id="9805576at2"/>
<dbReference type="PIRSF" id="PIRSF000538">
    <property type="entry name" value="GlpK"/>
    <property type="match status" value="1"/>
</dbReference>
<keyword evidence="11" id="KW-1185">Reference proteome</keyword>
<dbReference type="InterPro" id="IPR018485">
    <property type="entry name" value="FGGY_C"/>
</dbReference>
<dbReference type="InterPro" id="IPR018484">
    <property type="entry name" value="FGGY_N"/>
</dbReference>
<feature type="domain" description="Carbohydrate kinase FGGY N-terminal" evidence="8">
    <location>
        <begin position="3"/>
        <end position="251"/>
    </location>
</feature>
<dbReference type="GO" id="GO:0019569">
    <property type="term" value="P:L-arabinose catabolic process to D-xylulose 5-phosphate"/>
    <property type="evidence" value="ECO:0007669"/>
    <property type="project" value="InterPro"/>
</dbReference>
<evidence type="ECO:0000259" key="9">
    <source>
        <dbReference type="Pfam" id="PF02782"/>
    </source>
</evidence>
<dbReference type="Pfam" id="PF02782">
    <property type="entry name" value="FGGY_C"/>
    <property type="match status" value="1"/>
</dbReference>
<comment type="similarity">
    <text evidence="7">Belongs to the FGGY kinase family.</text>
</comment>
<dbReference type="SUPFAM" id="SSF53067">
    <property type="entry name" value="Actin-like ATPase domain"/>
    <property type="match status" value="2"/>
</dbReference>
<dbReference type="RefSeq" id="WP_098736836.1">
    <property type="nucleotide sequence ID" value="NZ_PDKW01000040.1"/>
</dbReference>
<dbReference type="InterPro" id="IPR043129">
    <property type="entry name" value="ATPase_NBD"/>
</dbReference>
<dbReference type="GO" id="GO:0008741">
    <property type="term" value="F:ribulokinase activity"/>
    <property type="evidence" value="ECO:0007669"/>
    <property type="project" value="InterPro"/>
</dbReference>
<evidence type="ECO:0000256" key="2">
    <source>
        <dbReference type="ARBA" id="ARBA00022741"/>
    </source>
</evidence>
<organism evidence="10 11">
    <name type="scientific">Azospirillum palustre</name>
    <dbReference type="NCBI Taxonomy" id="2044885"/>
    <lineage>
        <taxon>Bacteria</taxon>
        <taxon>Pseudomonadati</taxon>
        <taxon>Pseudomonadota</taxon>
        <taxon>Alphaproteobacteria</taxon>
        <taxon>Rhodospirillales</taxon>
        <taxon>Azospirillaceae</taxon>
        <taxon>Azospirillum</taxon>
    </lineage>
</organism>
<dbReference type="InterPro" id="IPR018483">
    <property type="entry name" value="Carb_kinase_FGGY_CS"/>
</dbReference>
<dbReference type="InterPro" id="IPR005929">
    <property type="entry name" value="Ribulokinase"/>
</dbReference>
<dbReference type="GO" id="GO:0019150">
    <property type="term" value="F:D-ribulokinase activity"/>
    <property type="evidence" value="ECO:0007669"/>
    <property type="project" value="TreeGrafter"/>
</dbReference>
<dbReference type="Pfam" id="PF00370">
    <property type="entry name" value="FGGY_N"/>
    <property type="match status" value="1"/>
</dbReference>
<evidence type="ECO:0000256" key="7">
    <source>
        <dbReference type="RuleBase" id="RU003733"/>
    </source>
</evidence>
<evidence type="ECO:0000256" key="1">
    <source>
        <dbReference type="ARBA" id="ARBA00022679"/>
    </source>
</evidence>
<evidence type="ECO:0000256" key="4">
    <source>
        <dbReference type="ARBA" id="ARBA00022840"/>
    </source>
</evidence>